<dbReference type="PANTHER" id="PTHR33204">
    <property type="entry name" value="TRANSCRIPTIONAL REGULATOR, MARR FAMILY"/>
    <property type="match status" value="1"/>
</dbReference>
<protein>
    <submittedName>
        <fullName evidence="5">HxlR family transcriptional regulator</fullName>
    </submittedName>
</protein>
<gene>
    <name evidence="5" type="ORF">RMCT_1981</name>
</gene>
<dbReference type="Gene3D" id="1.10.10.10">
    <property type="entry name" value="Winged helix-like DNA-binding domain superfamily/Winged helix DNA-binding domain"/>
    <property type="match status" value="1"/>
</dbReference>
<comment type="caution">
    <text evidence="5">The sequence shown here is derived from an EMBL/GenBank/DDBJ whole genome shotgun (WGS) entry which is preliminary data.</text>
</comment>
<dbReference type="Proteomes" id="UP000069654">
    <property type="component" value="Unassembled WGS sequence"/>
</dbReference>
<dbReference type="PROSITE" id="PS51118">
    <property type="entry name" value="HTH_HXLR"/>
    <property type="match status" value="1"/>
</dbReference>
<evidence type="ECO:0000313" key="6">
    <source>
        <dbReference type="Proteomes" id="UP000069654"/>
    </source>
</evidence>
<feature type="domain" description="HTH hxlR-type" evidence="4">
    <location>
        <begin position="10"/>
        <end position="108"/>
    </location>
</feature>
<proteinExistence type="predicted"/>
<dbReference type="OMA" id="RWSTPLM"/>
<name>A0A124E895_MYCTH</name>
<dbReference type="PANTHER" id="PTHR33204:SF18">
    <property type="entry name" value="TRANSCRIPTIONAL REGULATORY PROTEIN"/>
    <property type="match status" value="1"/>
</dbReference>
<evidence type="ECO:0000256" key="2">
    <source>
        <dbReference type="ARBA" id="ARBA00023125"/>
    </source>
</evidence>
<keyword evidence="3" id="KW-0804">Transcription</keyword>
<accession>A0A124E895</accession>
<dbReference type="InterPro" id="IPR002577">
    <property type="entry name" value="HTH_HxlR"/>
</dbReference>
<keyword evidence="1" id="KW-0805">Transcription regulation</keyword>
<dbReference type="GO" id="GO:0003677">
    <property type="term" value="F:DNA binding"/>
    <property type="evidence" value="ECO:0007669"/>
    <property type="project" value="UniProtKB-KW"/>
</dbReference>
<dbReference type="InterPro" id="IPR036390">
    <property type="entry name" value="WH_DNA-bd_sf"/>
</dbReference>
<dbReference type="SUPFAM" id="SSF46785">
    <property type="entry name" value="Winged helix' DNA-binding domain"/>
    <property type="match status" value="1"/>
</dbReference>
<dbReference type="EMBL" id="BCTB01000011">
    <property type="protein sequence ID" value="GAT15011.1"/>
    <property type="molecule type" value="Genomic_DNA"/>
</dbReference>
<dbReference type="RefSeq" id="WP_003923715.1">
    <property type="nucleotide sequence ID" value="NZ_BCTB01000011.1"/>
</dbReference>
<dbReference type="OrthoDB" id="9792527at2"/>
<evidence type="ECO:0000256" key="1">
    <source>
        <dbReference type="ARBA" id="ARBA00023015"/>
    </source>
</evidence>
<reference evidence="5 6" key="1">
    <citation type="journal article" date="2016" name="Genome Announc.">
        <title>Draft Genome Sequences of Five Rapidly Growing Mycobacterium Species, M. thermoresistibile, M. fortuitum subsp. acetamidolyticum, M. canariasense, M. brisbanense, and M. novocastrense.</title>
        <authorList>
            <person name="Katahira K."/>
            <person name="Ogura Y."/>
            <person name="Gotoh Y."/>
            <person name="Hayashi T."/>
        </authorList>
    </citation>
    <scope>NUCLEOTIDE SEQUENCE [LARGE SCALE GENOMIC DNA]</scope>
    <source>
        <strain evidence="5 6">JCM6362</strain>
    </source>
</reference>
<dbReference type="InterPro" id="IPR036388">
    <property type="entry name" value="WH-like_DNA-bd_sf"/>
</dbReference>
<sequence>MASRTYGQHCALAKSLDLVGDRWTLLIVRELLDGPRRYSDLLTALRPIATDMLATRLRHLEEHHLVRRRELPKPASGTVYELTADGAALEAVVHAFIRWGRSLLETRRAGDVVRPHWLARAVRAHVRPDRTGPPLSVRLVTPEGAAAVRISADAVEDLDDDTAVDVTLTGAAEVLAAALHPDRAAELVAQGRLRVDGRADALRRLAEVVTAPAGRAVPDRS</sequence>
<keyword evidence="2" id="KW-0238">DNA-binding</keyword>
<dbReference type="Pfam" id="PF01638">
    <property type="entry name" value="HxlR"/>
    <property type="match status" value="1"/>
</dbReference>
<dbReference type="AlphaFoldDB" id="A0A124E895"/>
<reference evidence="6" key="2">
    <citation type="submission" date="2016-02" db="EMBL/GenBank/DDBJ databases">
        <title>Draft genome sequence of five rapidly growing Mycobacterium species.</title>
        <authorList>
            <person name="Katahira K."/>
            <person name="Gotou Y."/>
            <person name="Iida K."/>
            <person name="Ogura Y."/>
            <person name="Hayashi T."/>
        </authorList>
    </citation>
    <scope>NUCLEOTIDE SEQUENCE [LARGE SCALE GENOMIC DNA]</scope>
    <source>
        <strain evidence="6">JCM6362</strain>
    </source>
</reference>
<evidence type="ECO:0000259" key="4">
    <source>
        <dbReference type="PROSITE" id="PS51118"/>
    </source>
</evidence>
<evidence type="ECO:0000313" key="5">
    <source>
        <dbReference type="EMBL" id="GAT15011.1"/>
    </source>
</evidence>
<evidence type="ECO:0000256" key="3">
    <source>
        <dbReference type="ARBA" id="ARBA00023163"/>
    </source>
</evidence>
<organism evidence="5 6">
    <name type="scientific">Mycolicibacterium thermoresistibile</name>
    <name type="common">Mycobacterium thermoresistibile</name>
    <dbReference type="NCBI Taxonomy" id="1797"/>
    <lineage>
        <taxon>Bacteria</taxon>
        <taxon>Bacillati</taxon>
        <taxon>Actinomycetota</taxon>
        <taxon>Actinomycetes</taxon>
        <taxon>Mycobacteriales</taxon>
        <taxon>Mycobacteriaceae</taxon>
        <taxon>Mycolicibacterium</taxon>
    </lineage>
</organism>
<dbReference type="STRING" id="1797.RMCT_1981"/>